<dbReference type="NCBIfam" id="NF001263">
    <property type="entry name" value="PRK00226.1-4"/>
    <property type="match status" value="1"/>
</dbReference>
<reference evidence="9" key="1">
    <citation type="submission" date="2024-03" db="EMBL/GenBank/DDBJ databases">
        <title>Complete genome sequence of Mycoplasma felifaucium Z921 isolated from the trachea of a cheetah.</title>
        <authorList>
            <person name="Spergser J."/>
        </authorList>
    </citation>
    <scope>NUCLEOTIDE SEQUENCE [LARGE SCALE GENOMIC DNA]</scope>
    <source>
        <strain evidence="9">Z921</strain>
    </source>
</reference>
<proteinExistence type="inferred from homology"/>
<dbReference type="Pfam" id="PF01272">
    <property type="entry name" value="GreA_GreB"/>
    <property type="match status" value="1"/>
</dbReference>
<dbReference type="PANTHER" id="PTHR30437:SF4">
    <property type="entry name" value="TRANSCRIPTION ELONGATION FACTOR GREA"/>
    <property type="match status" value="1"/>
</dbReference>
<dbReference type="PANTHER" id="PTHR30437">
    <property type="entry name" value="TRANSCRIPTION ELONGATION FACTOR GREA"/>
    <property type="match status" value="1"/>
</dbReference>
<keyword evidence="2 5" id="KW-0238">DNA-binding</keyword>
<sequence length="163" mass="18188">MARHIKEKMYISQETLDKYKEEYKKLIEVERPAVQAALKEARAQGDLSENAEYDAARDRQSEVEGRILELESIIERSLVIPSATTSKSNERASIGATVTYLNLATNTTNIVTIMGVHDSDPLNNKISNESPVAKAIMDTKVGSTVEVDAPQKYSIKILQVEYK</sequence>
<keyword evidence="10" id="KW-1185">Reference proteome</keyword>
<evidence type="ECO:0000256" key="4">
    <source>
        <dbReference type="ARBA" id="ARBA00024916"/>
    </source>
</evidence>
<evidence type="ECO:0000259" key="7">
    <source>
        <dbReference type="Pfam" id="PF01272"/>
    </source>
</evidence>
<dbReference type="Proteomes" id="UP001477443">
    <property type="component" value="Chromosome"/>
</dbReference>
<dbReference type="RefSeq" id="WP_338822956.1">
    <property type="nucleotide sequence ID" value="NZ_CP148067.1"/>
</dbReference>
<feature type="domain" description="Transcription elongation factor GreA/GreB C-terminal" evidence="7">
    <location>
        <begin position="88"/>
        <end position="162"/>
    </location>
</feature>
<dbReference type="InterPro" id="IPR028624">
    <property type="entry name" value="Tscrpt_elong_fac_GreA/B"/>
</dbReference>
<evidence type="ECO:0000256" key="6">
    <source>
        <dbReference type="RuleBase" id="RU000556"/>
    </source>
</evidence>
<keyword evidence="9" id="KW-0251">Elongation factor</keyword>
<dbReference type="Pfam" id="PF03449">
    <property type="entry name" value="GreA_GreB_N"/>
    <property type="match status" value="1"/>
</dbReference>
<keyword evidence="3 5" id="KW-0804">Transcription</keyword>
<evidence type="ECO:0000256" key="2">
    <source>
        <dbReference type="ARBA" id="ARBA00023125"/>
    </source>
</evidence>
<evidence type="ECO:0000259" key="8">
    <source>
        <dbReference type="Pfam" id="PF03449"/>
    </source>
</evidence>
<dbReference type="HAMAP" id="MF_00105">
    <property type="entry name" value="GreA_GreB"/>
    <property type="match status" value="1"/>
</dbReference>
<dbReference type="SUPFAM" id="SSF46557">
    <property type="entry name" value="GreA transcript cleavage protein, N-terminal domain"/>
    <property type="match status" value="1"/>
</dbReference>
<dbReference type="InterPro" id="IPR036805">
    <property type="entry name" value="Tscrpt_elong_fac_GreA/B_N_sf"/>
</dbReference>
<evidence type="ECO:0000256" key="5">
    <source>
        <dbReference type="HAMAP-Rule" id="MF_00105"/>
    </source>
</evidence>
<accession>A0ABZ2RTA7</accession>
<dbReference type="NCBIfam" id="TIGR01462">
    <property type="entry name" value="greA"/>
    <property type="match status" value="1"/>
</dbReference>
<dbReference type="Gene3D" id="1.10.287.180">
    <property type="entry name" value="Transcription elongation factor, GreA/GreB, N-terminal domain"/>
    <property type="match status" value="1"/>
</dbReference>
<keyword evidence="1 5" id="KW-0805">Transcription regulation</keyword>
<dbReference type="InterPro" id="IPR006359">
    <property type="entry name" value="Tscrpt_elong_fac_GreA"/>
</dbReference>
<dbReference type="InterPro" id="IPR022691">
    <property type="entry name" value="Tscrpt_elong_fac_GreA/B_N"/>
</dbReference>
<comment type="function">
    <text evidence="4 5 6">Necessary for efficient RNA polymerase transcription elongation past template-encoded arresting sites. The arresting sites in DNA have the property of trapping a certain fraction of elongating RNA polymerases that pass through, resulting in locked ternary complexes. Cleavage of the nascent transcript by cleavage factors such as GreA or GreB allows the resumption of elongation from the new 3'terminus. GreA releases sequences of 2 to 3 nucleotides.</text>
</comment>
<organism evidence="9 10">
    <name type="scientific">Mycoplasmopsis felifaucium</name>
    <dbReference type="NCBI Taxonomy" id="35768"/>
    <lineage>
        <taxon>Bacteria</taxon>
        <taxon>Bacillati</taxon>
        <taxon>Mycoplasmatota</taxon>
        <taxon>Mycoplasmoidales</taxon>
        <taxon>Metamycoplasmataceae</taxon>
        <taxon>Mycoplasmopsis</taxon>
    </lineage>
</organism>
<protein>
    <recommendedName>
        <fullName evidence="5 6">Transcription elongation factor GreA</fullName>
    </recommendedName>
    <alternativeName>
        <fullName evidence="5">Transcript cleavage factor GreA</fullName>
    </alternativeName>
</protein>
<comment type="similarity">
    <text evidence="5 6">Belongs to the GreA/GreB family.</text>
</comment>
<dbReference type="InterPro" id="IPR001437">
    <property type="entry name" value="Tscrpt_elong_fac_GreA/B_C"/>
</dbReference>
<dbReference type="GO" id="GO:0003746">
    <property type="term" value="F:translation elongation factor activity"/>
    <property type="evidence" value="ECO:0007669"/>
    <property type="project" value="UniProtKB-KW"/>
</dbReference>
<dbReference type="EMBL" id="CP148067">
    <property type="protein sequence ID" value="WXL29343.1"/>
    <property type="molecule type" value="Genomic_DNA"/>
</dbReference>
<evidence type="ECO:0000256" key="1">
    <source>
        <dbReference type="ARBA" id="ARBA00023015"/>
    </source>
</evidence>
<feature type="domain" description="Transcription elongation factor GreA/GreB N-terminal" evidence="8">
    <location>
        <begin position="10"/>
        <end position="77"/>
    </location>
</feature>
<evidence type="ECO:0000313" key="9">
    <source>
        <dbReference type="EMBL" id="WXL29343.1"/>
    </source>
</evidence>
<evidence type="ECO:0000313" key="10">
    <source>
        <dbReference type="Proteomes" id="UP001477443"/>
    </source>
</evidence>
<dbReference type="SUPFAM" id="SSF54534">
    <property type="entry name" value="FKBP-like"/>
    <property type="match status" value="1"/>
</dbReference>
<gene>
    <name evidence="5 9" type="primary">greA</name>
    <name evidence="9" type="ORF">WG617_01680</name>
</gene>
<dbReference type="InterPro" id="IPR023459">
    <property type="entry name" value="Tscrpt_elong_fac_GreA/B_fam"/>
</dbReference>
<keyword evidence="9" id="KW-0648">Protein biosynthesis</keyword>
<evidence type="ECO:0000256" key="3">
    <source>
        <dbReference type="ARBA" id="ARBA00023163"/>
    </source>
</evidence>
<dbReference type="InterPro" id="IPR036953">
    <property type="entry name" value="GreA/GreB_C_sf"/>
</dbReference>
<dbReference type="PIRSF" id="PIRSF006092">
    <property type="entry name" value="GreA_GreB"/>
    <property type="match status" value="1"/>
</dbReference>
<name>A0ABZ2RTA7_9BACT</name>
<dbReference type="Gene3D" id="3.10.50.30">
    <property type="entry name" value="Transcription elongation factor, GreA/GreB, C-terminal domain"/>
    <property type="match status" value="1"/>
</dbReference>